<dbReference type="AlphaFoldDB" id="A0A1K0GSW0"/>
<protein>
    <submittedName>
        <fullName evidence="1">Uncharacterized protein</fullName>
    </submittedName>
</protein>
<dbReference type="Proteomes" id="UP000182486">
    <property type="component" value="Unassembled WGS sequence"/>
</dbReference>
<evidence type="ECO:0000313" key="2">
    <source>
        <dbReference type="Proteomes" id="UP000182486"/>
    </source>
</evidence>
<sequence length="75" mass="7970">MNIRLMGDGNQVAAAVAVLETLPGLRIASVSRPYANRRDPEQMRIYLDVEITAVTVGGDQRAVEANTGEASDIAA</sequence>
<gene>
    <name evidence="1" type="ORF">BG844_04070</name>
</gene>
<proteinExistence type="predicted"/>
<keyword evidence="2" id="KW-1185">Reference proteome</keyword>
<reference evidence="1 2" key="1">
    <citation type="submission" date="2016-09" db="EMBL/GenBank/DDBJ databases">
        <title>Couchioplanes caeruleus draft genome sequence.</title>
        <authorList>
            <person name="Sheehan J."/>
            <person name="Caffrey P."/>
        </authorList>
    </citation>
    <scope>NUCLEOTIDE SEQUENCE [LARGE SCALE GENOMIC DNA]</scope>
    <source>
        <strain evidence="1 2">DSM 43634</strain>
    </source>
</reference>
<comment type="caution">
    <text evidence="1">The sequence shown here is derived from an EMBL/GenBank/DDBJ whole genome shotgun (WGS) entry which is preliminary data.</text>
</comment>
<accession>A0A1K0GSW0</accession>
<dbReference type="RefSeq" id="WP_071803382.1">
    <property type="nucleotide sequence ID" value="NZ_MEIA01000016.1"/>
</dbReference>
<dbReference type="EMBL" id="MEIA01000016">
    <property type="protein sequence ID" value="OJF15526.1"/>
    <property type="molecule type" value="Genomic_DNA"/>
</dbReference>
<organism evidence="1 2">
    <name type="scientific">Couchioplanes caeruleus subsp. caeruleus</name>
    <dbReference type="NCBI Taxonomy" id="56427"/>
    <lineage>
        <taxon>Bacteria</taxon>
        <taxon>Bacillati</taxon>
        <taxon>Actinomycetota</taxon>
        <taxon>Actinomycetes</taxon>
        <taxon>Micromonosporales</taxon>
        <taxon>Micromonosporaceae</taxon>
        <taxon>Couchioplanes</taxon>
    </lineage>
</organism>
<evidence type="ECO:0000313" key="1">
    <source>
        <dbReference type="EMBL" id="OJF15526.1"/>
    </source>
</evidence>
<name>A0A1K0GSW0_9ACTN</name>